<dbReference type="CDD" id="cd16331">
    <property type="entry name" value="YjgA-like"/>
    <property type="match status" value="1"/>
</dbReference>
<feature type="compositionally biased region" description="Acidic residues" evidence="6">
    <location>
        <begin position="268"/>
        <end position="283"/>
    </location>
</feature>
<organism evidence="7 8">
    <name type="scientific">Paraburkholderia fungorum</name>
    <dbReference type="NCBI Taxonomy" id="134537"/>
    <lineage>
        <taxon>Bacteria</taxon>
        <taxon>Pseudomonadati</taxon>
        <taxon>Pseudomonadota</taxon>
        <taxon>Betaproteobacteria</taxon>
        <taxon>Burkholderiales</taxon>
        <taxon>Burkholderiaceae</taxon>
        <taxon>Paraburkholderia</taxon>
    </lineage>
</organism>
<accession>A0A1H1DEX9</accession>
<dbReference type="InterPro" id="IPR006839">
    <property type="entry name" value="DarP"/>
</dbReference>
<dbReference type="Proteomes" id="UP000183487">
    <property type="component" value="Unassembled WGS sequence"/>
</dbReference>
<dbReference type="GO" id="GO:0019843">
    <property type="term" value="F:rRNA binding"/>
    <property type="evidence" value="ECO:0007669"/>
    <property type="project" value="UniProtKB-UniRule"/>
</dbReference>
<dbReference type="GO" id="GO:0043022">
    <property type="term" value="F:ribosome binding"/>
    <property type="evidence" value="ECO:0007669"/>
    <property type="project" value="UniProtKB-UniRule"/>
</dbReference>
<dbReference type="PANTHER" id="PTHR38101:SF1">
    <property type="entry name" value="UPF0307 PROTEIN YJGA"/>
    <property type="match status" value="1"/>
</dbReference>
<evidence type="ECO:0000313" key="7">
    <source>
        <dbReference type="EMBL" id="SDQ75063.1"/>
    </source>
</evidence>
<keyword evidence="2 5" id="KW-0690">Ribosome biogenesis</keyword>
<comment type="subcellular location">
    <subcellularLocation>
        <location evidence="5">Cytoplasm</location>
    </subcellularLocation>
    <text evidence="5">Associates with late stage pre-50S ribosomal subunits.</text>
</comment>
<evidence type="ECO:0000256" key="3">
    <source>
        <dbReference type="ARBA" id="ARBA00022730"/>
    </source>
</evidence>
<dbReference type="PANTHER" id="PTHR38101">
    <property type="entry name" value="UPF0307 PROTEIN YJGA"/>
    <property type="match status" value="1"/>
</dbReference>
<evidence type="ECO:0000256" key="4">
    <source>
        <dbReference type="ARBA" id="ARBA00022884"/>
    </source>
</evidence>
<dbReference type="Pfam" id="PF04751">
    <property type="entry name" value="DarP"/>
    <property type="match status" value="1"/>
</dbReference>
<protein>
    <recommendedName>
        <fullName evidence="5">Dual-action ribosomal maturation protein DarP</fullName>
    </recommendedName>
    <alternativeName>
        <fullName evidence="5">Large ribosomal subunit assembly factor DarP</fullName>
    </alternativeName>
</protein>
<keyword evidence="4 5" id="KW-0694">RNA-binding</keyword>
<comment type="similarity">
    <text evidence="5">Belongs to the DarP family.</text>
</comment>
<comment type="function">
    <text evidence="5">Member of a network of 50S ribosomal subunit biogenesis factors which assembles along the 30S-50S interface, preventing incorrect 23S rRNA structures from forming. Promotes peptidyl transferase center (PTC) maturation.</text>
</comment>
<reference evidence="8" key="1">
    <citation type="submission" date="2016-10" db="EMBL/GenBank/DDBJ databases">
        <authorList>
            <person name="Varghese N."/>
        </authorList>
    </citation>
    <scope>NUCLEOTIDE SEQUENCE [LARGE SCALE GENOMIC DNA]</scope>
    <source>
        <strain evidence="8">GAS106B</strain>
    </source>
</reference>
<dbReference type="EMBL" id="FNKP01000001">
    <property type="protein sequence ID" value="SDQ75063.1"/>
    <property type="molecule type" value="Genomic_DNA"/>
</dbReference>
<keyword evidence="8" id="KW-1185">Reference proteome</keyword>
<dbReference type="GO" id="GO:0005829">
    <property type="term" value="C:cytosol"/>
    <property type="evidence" value="ECO:0007669"/>
    <property type="project" value="TreeGrafter"/>
</dbReference>
<sequence length="283" mass="32093">MGIWRGECLEFQRGVWLGTRRTGAAHEPHFGPVNCECIAHAGLAFTCDRLKGLAAARATREAPIAAALRVRRCPARYNIGMTRKTRIQPIESAEPEVDENGYDRPSKSQLKREMHELQELGAALIALPKDALKRMPMPEKLDDAVREARRITDHEGKRRQVQYVGRVMRSLFDDETAALRTALDTYNGVNKAETAKLHWIERTREKLLADDAALTDFIRQHPNADPQQGRTLIRNARKEAQQSKPPRYFRELFQWIKNADGPSAQSDSDADPALDDDDDDRDD</sequence>
<dbReference type="NCBIfam" id="NF003593">
    <property type="entry name" value="PRK05255.1-1"/>
    <property type="match status" value="1"/>
</dbReference>
<keyword evidence="3 5" id="KW-0699">rRNA-binding</keyword>
<name>A0A1H1DEX9_9BURK</name>
<keyword evidence="1 5" id="KW-0963">Cytoplasm</keyword>
<dbReference type="SUPFAM" id="SSF158710">
    <property type="entry name" value="PSPTO4464-like"/>
    <property type="match status" value="1"/>
</dbReference>
<evidence type="ECO:0000256" key="2">
    <source>
        <dbReference type="ARBA" id="ARBA00022517"/>
    </source>
</evidence>
<feature type="region of interest" description="Disordered" evidence="6">
    <location>
        <begin position="259"/>
        <end position="283"/>
    </location>
</feature>
<dbReference type="Gene3D" id="1.10.60.30">
    <property type="entry name" value="PSPTO4464-like domains"/>
    <property type="match status" value="2"/>
</dbReference>
<evidence type="ECO:0000313" key="8">
    <source>
        <dbReference type="Proteomes" id="UP000183487"/>
    </source>
</evidence>
<dbReference type="InterPro" id="IPR023153">
    <property type="entry name" value="DarP_sf"/>
</dbReference>
<proteinExistence type="inferred from homology"/>
<evidence type="ECO:0000256" key="6">
    <source>
        <dbReference type="SAM" id="MobiDB-lite"/>
    </source>
</evidence>
<evidence type="ECO:0000256" key="5">
    <source>
        <dbReference type="HAMAP-Rule" id="MF_00765"/>
    </source>
</evidence>
<dbReference type="AlphaFoldDB" id="A0A1H1DEX9"/>
<dbReference type="HAMAP" id="MF_00765">
    <property type="entry name" value="DarP"/>
    <property type="match status" value="1"/>
</dbReference>
<dbReference type="GO" id="GO:1902626">
    <property type="term" value="P:assembly of large subunit precursor of preribosome"/>
    <property type="evidence" value="ECO:0007669"/>
    <property type="project" value="UniProtKB-UniRule"/>
</dbReference>
<gene>
    <name evidence="5" type="primary">darP</name>
    <name evidence="7" type="ORF">SAMN05443245_2617</name>
</gene>
<evidence type="ECO:0000256" key="1">
    <source>
        <dbReference type="ARBA" id="ARBA00022490"/>
    </source>
</evidence>